<dbReference type="SUPFAM" id="SSF53720">
    <property type="entry name" value="ALDH-like"/>
    <property type="match status" value="1"/>
</dbReference>
<sequence>MTSTEPTAVNERPADALSATERAALDTVVSDLAAGETHWATLSLTARSALLGAVAVTVAAQAERWVQVAALAKGLDRDSPLVGEEWLSGPYVVLTNLATLRGSIAAIDRGESPLRNTRFGRAPGGRVTVPVLPGTPFEALLLHGFSAEAWLEPGVTEEEARSRAGLGQRHPSRTGGVGLVLGAGNISAIPPLDVLYELIAHNRVSVLKLNPVLDALAPVYTDAFAPLIEAGLLAIVSGGAAVGGYLAHHEGVSHVHITGSAATHDVVVFGPGAEGRARRAAGTPLLRKPITSELGGVAPIIVLPGKWTSRDLTFQAEHVATQRLHNGGYNCIAGQVVVLSRDWPQKAAFLAALRVALAAAPARPPWYPGSDARVRDALAAYPGATRLGPDGGRLLIEAGTADPAALIGVEAFAPVLGVIELPGTGQAFLDAAVTAANEDFLGTLGANILGTPATIRRLGPGFAAALERLRYGTIAVNAWTAMGFLTAAAPWGAFPGHSMADVQSGIGVVHNAFLLADTERTIVRGPFRPFPRSVWHGEFALFPKPPWFVSARSAAKTTRLMTEFVSHPSWWKAPAIFLSAFRA</sequence>
<dbReference type="Proteomes" id="UP001165341">
    <property type="component" value="Unassembled WGS sequence"/>
</dbReference>
<dbReference type="InterPro" id="IPR016161">
    <property type="entry name" value="Ald_DH/histidinol_DH"/>
</dbReference>
<name>A0AA41QWQ9_9MICO</name>
<comment type="caution">
    <text evidence="3">The sequence shown here is derived from an EMBL/GenBank/DDBJ whole genome shotgun (WGS) entry which is preliminary data.</text>
</comment>
<protein>
    <submittedName>
        <fullName evidence="3">Aldehyde dehydrogenase family protein</fullName>
    </submittedName>
</protein>
<keyword evidence="1" id="KW-0560">Oxidoreductase</keyword>
<dbReference type="Pfam" id="PF00171">
    <property type="entry name" value="Aldedh"/>
    <property type="match status" value="1"/>
</dbReference>
<organism evidence="3 4">
    <name type="scientific">Cryobacterium zhongshanensis</name>
    <dbReference type="NCBI Taxonomy" id="2928153"/>
    <lineage>
        <taxon>Bacteria</taxon>
        <taxon>Bacillati</taxon>
        <taxon>Actinomycetota</taxon>
        <taxon>Actinomycetes</taxon>
        <taxon>Micrococcales</taxon>
        <taxon>Microbacteriaceae</taxon>
        <taxon>Cryobacterium</taxon>
    </lineage>
</organism>
<dbReference type="InterPro" id="IPR016163">
    <property type="entry name" value="Ald_DH_C"/>
</dbReference>
<dbReference type="Gene3D" id="3.40.605.10">
    <property type="entry name" value="Aldehyde Dehydrogenase, Chain A, domain 1"/>
    <property type="match status" value="1"/>
</dbReference>
<evidence type="ECO:0000313" key="4">
    <source>
        <dbReference type="Proteomes" id="UP001165341"/>
    </source>
</evidence>
<dbReference type="InterPro" id="IPR016162">
    <property type="entry name" value="Ald_DH_N"/>
</dbReference>
<accession>A0AA41QWQ9</accession>
<dbReference type="RefSeq" id="WP_243012756.1">
    <property type="nucleotide sequence ID" value="NZ_JALGAR010000004.1"/>
</dbReference>
<keyword evidence="4" id="KW-1185">Reference proteome</keyword>
<evidence type="ECO:0000256" key="1">
    <source>
        <dbReference type="ARBA" id="ARBA00023002"/>
    </source>
</evidence>
<dbReference type="InterPro" id="IPR015590">
    <property type="entry name" value="Aldehyde_DH_dom"/>
</dbReference>
<proteinExistence type="predicted"/>
<evidence type="ECO:0000313" key="3">
    <source>
        <dbReference type="EMBL" id="MCI4659162.1"/>
    </source>
</evidence>
<dbReference type="GO" id="GO:0016620">
    <property type="term" value="F:oxidoreductase activity, acting on the aldehyde or oxo group of donors, NAD or NADP as acceptor"/>
    <property type="evidence" value="ECO:0007669"/>
    <property type="project" value="InterPro"/>
</dbReference>
<dbReference type="EMBL" id="JALGAR010000004">
    <property type="protein sequence ID" value="MCI4659162.1"/>
    <property type="molecule type" value="Genomic_DNA"/>
</dbReference>
<evidence type="ECO:0000259" key="2">
    <source>
        <dbReference type="Pfam" id="PF00171"/>
    </source>
</evidence>
<gene>
    <name evidence="3" type="ORF">MQH31_15240</name>
</gene>
<dbReference type="Gene3D" id="3.40.309.10">
    <property type="entry name" value="Aldehyde Dehydrogenase, Chain A, domain 2"/>
    <property type="match status" value="1"/>
</dbReference>
<reference evidence="3" key="1">
    <citation type="submission" date="2022-03" db="EMBL/GenBank/DDBJ databases">
        <title>Cryobacterium sp. nov. strain ZS14-85, isolated from Antarctic soil.</title>
        <authorList>
            <person name="Li J."/>
            <person name="Niu G."/>
        </authorList>
    </citation>
    <scope>NUCLEOTIDE SEQUENCE</scope>
    <source>
        <strain evidence="3">ZS14-85</strain>
    </source>
</reference>
<dbReference type="AlphaFoldDB" id="A0AA41QWQ9"/>
<feature type="domain" description="Aldehyde dehydrogenase" evidence="2">
    <location>
        <begin position="217"/>
        <end position="361"/>
    </location>
</feature>